<evidence type="ECO:0000256" key="1">
    <source>
        <dbReference type="SAM" id="SignalP"/>
    </source>
</evidence>
<organism evidence="2 3">
    <name type="scientific">Colletotrichum higginsianum</name>
    <dbReference type="NCBI Taxonomy" id="80884"/>
    <lineage>
        <taxon>Eukaryota</taxon>
        <taxon>Fungi</taxon>
        <taxon>Dikarya</taxon>
        <taxon>Ascomycota</taxon>
        <taxon>Pezizomycotina</taxon>
        <taxon>Sordariomycetes</taxon>
        <taxon>Hypocreomycetidae</taxon>
        <taxon>Glomerellales</taxon>
        <taxon>Glomerellaceae</taxon>
        <taxon>Colletotrichum</taxon>
        <taxon>Colletotrichum destructivum species complex</taxon>
    </lineage>
</organism>
<protein>
    <submittedName>
        <fullName evidence="2">Uncharacterized protein</fullName>
    </submittedName>
</protein>
<name>A0A4T0WI68_9PEZI</name>
<accession>A0A4T0WI68</accession>
<evidence type="ECO:0000313" key="2">
    <source>
        <dbReference type="EMBL" id="TID06401.1"/>
    </source>
</evidence>
<proteinExistence type="predicted"/>
<dbReference type="Proteomes" id="UP000305883">
    <property type="component" value="Unassembled WGS sequence"/>
</dbReference>
<feature type="signal peptide" evidence="1">
    <location>
        <begin position="1"/>
        <end position="20"/>
    </location>
</feature>
<dbReference type="EMBL" id="MWPZ01000001">
    <property type="protein sequence ID" value="TID06401.1"/>
    <property type="molecule type" value="Genomic_DNA"/>
</dbReference>
<dbReference type="OrthoDB" id="5241602at2759"/>
<dbReference type="AlphaFoldDB" id="A0A4T0WI68"/>
<comment type="caution">
    <text evidence="2">The sequence shown here is derived from an EMBL/GenBank/DDBJ whole genome shotgun (WGS) entry which is preliminary data.</text>
</comment>
<keyword evidence="1" id="KW-0732">Signal</keyword>
<sequence length="196" mass="19898">MAPSFIKLLLAATSATVALALTPVEELAKNVHVPVGLIVDVINAPDYSKIDIGEWAGLLEQPVEAVKAWPDDVKAYVLAELSTEVSVAIAPRDERRELVARAATIRAVERQLLSVHNARIQSGRNGCFQNVPCGTCVVAAGFAGTSGIAGCIGAAFAAIGGTVGTATPIVVSAAIECGAKVAGVTTAAIGACHSAL</sequence>
<feature type="chain" id="PRO_5020629150" evidence="1">
    <location>
        <begin position="21"/>
        <end position="196"/>
    </location>
</feature>
<reference evidence="2 3" key="1">
    <citation type="journal article" date="2019" name="Genome Biol. Evol.">
        <title>Genomic Plasticity Mediated by Transposable Elements in the Plant Pathogenic Fungus Colletotrichum higginsianum.</title>
        <authorList>
            <person name="Tsushima A."/>
            <person name="Gan P."/>
            <person name="Kumakura N."/>
            <person name="Narusaka M."/>
            <person name="Takano Y."/>
            <person name="Narusaka Y."/>
            <person name="Shirasu K."/>
        </authorList>
    </citation>
    <scope>NUCLEOTIDE SEQUENCE [LARGE SCALE GENOMIC DNA]</scope>
    <source>
        <strain evidence="2 3">MAFF305635-RFP</strain>
    </source>
</reference>
<evidence type="ECO:0000313" key="3">
    <source>
        <dbReference type="Proteomes" id="UP000305883"/>
    </source>
</evidence>
<gene>
    <name evidence="2" type="ORF">CH35J_000391</name>
</gene>